<name>A0A1I2B7Z9_9BACI</name>
<dbReference type="Proteomes" id="UP000199516">
    <property type="component" value="Unassembled WGS sequence"/>
</dbReference>
<evidence type="ECO:0000313" key="1">
    <source>
        <dbReference type="EMBL" id="SFE52189.1"/>
    </source>
</evidence>
<gene>
    <name evidence="1" type="ORF">SAMN05192532_102136</name>
</gene>
<dbReference type="RefSeq" id="WP_091658266.1">
    <property type="nucleotide sequence ID" value="NZ_FONT01000002.1"/>
</dbReference>
<reference evidence="1 2" key="1">
    <citation type="submission" date="2016-10" db="EMBL/GenBank/DDBJ databases">
        <authorList>
            <person name="de Groot N.N."/>
        </authorList>
    </citation>
    <scope>NUCLEOTIDE SEQUENCE [LARGE SCALE GENOMIC DNA]</scope>
    <source>
        <strain evidence="1 2">DSM 23995</strain>
    </source>
</reference>
<accession>A0A1I2B7Z9</accession>
<evidence type="ECO:0000313" key="2">
    <source>
        <dbReference type="Proteomes" id="UP000199516"/>
    </source>
</evidence>
<dbReference type="AlphaFoldDB" id="A0A1I2B7Z9"/>
<organism evidence="1 2">
    <name type="scientific">Alteribacillus iranensis</name>
    <dbReference type="NCBI Taxonomy" id="930128"/>
    <lineage>
        <taxon>Bacteria</taxon>
        <taxon>Bacillati</taxon>
        <taxon>Bacillota</taxon>
        <taxon>Bacilli</taxon>
        <taxon>Bacillales</taxon>
        <taxon>Bacillaceae</taxon>
        <taxon>Alteribacillus</taxon>
    </lineage>
</organism>
<proteinExistence type="predicted"/>
<dbReference type="STRING" id="930128.SAMN05192532_102136"/>
<keyword evidence="2" id="KW-1185">Reference proteome</keyword>
<protein>
    <submittedName>
        <fullName evidence="1">Uncharacterized protein</fullName>
    </submittedName>
</protein>
<sequence>MDKITKVYPFYSKEEMIDWFKGSYEFETLRLARNKVTHDKYEMKNGLLYVIVRTGTLAWKEDEVLSFASSVINKAKKCLVK</sequence>
<dbReference type="EMBL" id="FONT01000002">
    <property type="protein sequence ID" value="SFE52189.1"/>
    <property type="molecule type" value="Genomic_DNA"/>
</dbReference>